<feature type="compositionally biased region" description="Basic and acidic residues" evidence="1">
    <location>
        <begin position="1"/>
        <end position="10"/>
    </location>
</feature>
<gene>
    <name evidence="2" type="ORF">GCM10009757_50610</name>
</gene>
<keyword evidence="3" id="KW-1185">Reference proteome</keyword>
<dbReference type="EMBL" id="BAAANQ010000015">
    <property type="protein sequence ID" value="GAA2064658.1"/>
    <property type="molecule type" value="Genomic_DNA"/>
</dbReference>
<feature type="region of interest" description="Disordered" evidence="1">
    <location>
        <begin position="1"/>
        <end position="63"/>
    </location>
</feature>
<evidence type="ECO:0000313" key="2">
    <source>
        <dbReference type="EMBL" id="GAA2064658.1"/>
    </source>
</evidence>
<accession>A0ABN2VKP8</accession>
<evidence type="ECO:0000313" key="3">
    <source>
        <dbReference type="Proteomes" id="UP001403094"/>
    </source>
</evidence>
<evidence type="ECO:0000256" key="1">
    <source>
        <dbReference type="SAM" id="MobiDB-lite"/>
    </source>
</evidence>
<reference evidence="2 3" key="1">
    <citation type="journal article" date="2019" name="Int. J. Syst. Evol. Microbiol.">
        <title>The Global Catalogue of Microorganisms (GCM) 10K type strain sequencing project: providing services to taxonomists for standard genome sequencing and annotation.</title>
        <authorList>
            <consortium name="The Broad Institute Genomics Platform"/>
            <consortium name="The Broad Institute Genome Sequencing Center for Infectious Disease"/>
            <person name="Wu L."/>
            <person name="Ma J."/>
        </authorList>
    </citation>
    <scope>NUCLEOTIDE SEQUENCE [LARGE SCALE GENOMIC DNA]</scope>
    <source>
        <strain evidence="2 3">JCM 14549</strain>
    </source>
</reference>
<proteinExistence type="predicted"/>
<name>A0ABN2VKP8_9ACTN</name>
<sequence length="63" mass="6675">MVRTDPGRRREGARRRSAVGAAVLRYGRRRPDDGPVPGCGQGRAAGFAAVGGGRRAMRSSYTS</sequence>
<organism evidence="2 3">
    <name type="scientific">Streptomyces cheonanensis</name>
    <dbReference type="NCBI Taxonomy" id="312720"/>
    <lineage>
        <taxon>Bacteria</taxon>
        <taxon>Bacillati</taxon>
        <taxon>Actinomycetota</taxon>
        <taxon>Actinomycetes</taxon>
        <taxon>Kitasatosporales</taxon>
        <taxon>Streptomycetaceae</taxon>
        <taxon>Streptomyces</taxon>
    </lineage>
</organism>
<dbReference type="Proteomes" id="UP001403094">
    <property type="component" value="Unassembled WGS sequence"/>
</dbReference>
<comment type="caution">
    <text evidence="2">The sequence shown here is derived from an EMBL/GenBank/DDBJ whole genome shotgun (WGS) entry which is preliminary data.</text>
</comment>
<protein>
    <submittedName>
        <fullName evidence="2">Uncharacterized protein</fullName>
    </submittedName>
</protein>
<feature type="compositionally biased region" description="Gly residues" evidence="1">
    <location>
        <begin position="37"/>
        <end position="54"/>
    </location>
</feature>